<name>A0A2K8KC44_9RHOB</name>
<dbReference type="SUPFAM" id="SSF51905">
    <property type="entry name" value="FAD/NAD(P)-binding domain"/>
    <property type="match status" value="1"/>
</dbReference>
<dbReference type="RefSeq" id="WP_071481472.1">
    <property type="nucleotide sequence ID" value="NZ_SODJ01000001.1"/>
</dbReference>
<reference evidence="2 3" key="1">
    <citation type="submission" date="2017-11" db="EMBL/GenBank/DDBJ databases">
        <title>Revised Sequence and Annotation of the Rhodobaca barguzinensis strain alga05 Genome.</title>
        <authorList>
            <person name="Kopejtka K."/>
            <person name="Tomasch J.M."/>
            <person name="Bunk B."/>
            <person name="Koblizek M."/>
        </authorList>
    </citation>
    <scope>NUCLEOTIDE SEQUENCE [LARGE SCALE GENOMIC DNA]</scope>
    <source>
        <strain evidence="3">alga05</strain>
    </source>
</reference>
<dbReference type="Proteomes" id="UP000228948">
    <property type="component" value="Chromosome"/>
</dbReference>
<dbReference type="Gene3D" id="3.90.660.10">
    <property type="match status" value="1"/>
</dbReference>
<dbReference type="KEGG" id="rbg:BG454_15325"/>
<dbReference type="PANTHER" id="PTHR16128">
    <property type="entry name" value="FAD/NAD(P)-BINDING OXIDOREDUCTASE FAMILY PROTEIN"/>
    <property type="match status" value="1"/>
</dbReference>
<dbReference type="Pfam" id="PF01593">
    <property type="entry name" value="Amino_oxidase"/>
    <property type="match status" value="1"/>
</dbReference>
<feature type="domain" description="Amine oxidase" evidence="1">
    <location>
        <begin position="94"/>
        <end position="314"/>
    </location>
</feature>
<evidence type="ECO:0000313" key="3">
    <source>
        <dbReference type="Proteomes" id="UP000228948"/>
    </source>
</evidence>
<dbReference type="PROSITE" id="PS51257">
    <property type="entry name" value="PROKAR_LIPOPROTEIN"/>
    <property type="match status" value="1"/>
</dbReference>
<organism evidence="2 3">
    <name type="scientific">Roseinatronobacter bogoriensis subsp. barguzinensis</name>
    <dbReference type="NCBI Taxonomy" id="441209"/>
    <lineage>
        <taxon>Bacteria</taxon>
        <taxon>Pseudomonadati</taxon>
        <taxon>Pseudomonadota</taxon>
        <taxon>Alphaproteobacteria</taxon>
        <taxon>Rhodobacterales</taxon>
        <taxon>Paracoccaceae</taxon>
        <taxon>Roseinatronobacter</taxon>
    </lineage>
</organism>
<dbReference type="EMBL" id="CP024899">
    <property type="protein sequence ID" value="ATX67019.1"/>
    <property type="molecule type" value="Genomic_DNA"/>
</dbReference>
<dbReference type="STRING" id="441209.GCA_001870665_02849"/>
<dbReference type="Gene3D" id="3.50.50.60">
    <property type="entry name" value="FAD/NAD(P)-binding domain"/>
    <property type="match status" value="1"/>
</dbReference>
<protein>
    <submittedName>
        <fullName evidence="2">Deoxyribodipyrimidine photolyase</fullName>
    </submittedName>
</protein>
<dbReference type="InterPro" id="IPR002937">
    <property type="entry name" value="Amino_oxidase"/>
</dbReference>
<dbReference type="AlphaFoldDB" id="A0A2K8KC44"/>
<sequence>MAQDSRNHWDVLVIGSGMAGVSCAQALSGAGQSVLLLDKGRGIGGRIATRRVTLPVGEVSFDHGAQYVSARDDEFAKRLEQAGAVLWQDGAPKRHLVGTPGMSALVRALAQGLEIRQSCEVSALQRTSQGWTATTPMGNIHARQVVVTIPAPQIERLLGADHPLSVAVAGIQMQPCLTLMAAFSPDSPRPVLHRYDPTHPLAWIAQNSAKPARGDAAVTWVAQAGPDWSATYLEGAPDLIAGQMLPLLCDVIGTDRDAALHVSAHRWRYARAAQPLGQPFLRSADRSLYLGGDWCLGTRVEDAWTSGRAIARDIAGGADVG</sequence>
<dbReference type="GO" id="GO:0016829">
    <property type="term" value="F:lyase activity"/>
    <property type="evidence" value="ECO:0007669"/>
    <property type="project" value="UniProtKB-KW"/>
</dbReference>
<dbReference type="GO" id="GO:0016491">
    <property type="term" value="F:oxidoreductase activity"/>
    <property type="evidence" value="ECO:0007669"/>
    <property type="project" value="InterPro"/>
</dbReference>
<dbReference type="PANTHER" id="PTHR16128:SF5">
    <property type="entry name" value="FAD_NAD(P)-BINDING OXIDOREDUCTASE FAMILY PROTEIN"/>
    <property type="match status" value="1"/>
</dbReference>
<keyword evidence="3" id="KW-1185">Reference proteome</keyword>
<dbReference type="Pfam" id="PF13450">
    <property type="entry name" value="NAD_binding_8"/>
    <property type="match status" value="1"/>
</dbReference>
<dbReference type="OrthoDB" id="5792777at2"/>
<evidence type="ECO:0000313" key="2">
    <source>
        <dbReference type="EMBL" id="ATX67019.1"/>
    </source>
</evidence>
<accession>A0A2K8KC44</accession>
<dbReference type="InterPro" id="IPR036188">
    <property type="entry name" value="FAD/NAD-bd_sf"/>
</dbReference>
<gene>
    <name evidence="2" type="ORF">BG454_15325</name>
</gene>
<evidence type="ECO:0000259" key="1">
    <source>
        <dbReference type="Pfam" id="PF01593"/>
    </source>
</evidence>
<keyword evidence="2" id="KW-0456">Lyase</keyword>
<proteinExistence type="predicted"/>